<reference evidence="2" key="3">
    <citation type="submission" date="2025-08" db="UniProtKB">
        <authorList>
            <consortium name="RefSeq"/>
        </authorList>
    </citation>
    <scope>IDENTIFICATION</scope>
    <source>
        <strain evidence="2">NI907</strain>
    </source>
</reference>
<accession>A0A6P8B4G0</accession>
<reference evidence="2" key="2">
    <citation type="submission" date="2019-10" db="EMBL/GenBank/DDBJ databases">
        <authorList>
            <consortium name="NCBI Genome Project"/>
        </authorList>
    </citation>
    <scope>NUCLEOTIDE SEQUENCE</scope>
    <source>
        <strain evidence="2">NI907</strain>
    </source>
</reference>
<evidence type="ECO:0000313" key="1">
    <source>
        <dbReference type="Proteomes" id="UP000515153"/>
    </source>
</evidence>
<dbReference type="GeneID" id="41961404"/>
<evidence type="ECO:0000313" key="2">
    <source>
        <dbReference type="RefSeq" id="XP_030982025.1"/>
    </source>
</evidence>
<proteinExistence type="predicted"/>
<reference evidence="1 2" key="1">
    <citation type="journal article" date="2019" name="Mol. Biol. Evol.">
        <title>Blast fungal genomes show frequent chromosomal changes, gene gains and losses, and effector gene turnover.</title>
        <authorList>
            <person name="Gomez Luciano L.B."/>
            <person name="Jason Tsai I."/>
            <person name="Chuma I."/>
            <person name="Tosa Y."/>
            <person name="Chen Y.H."/>
            <person name="Li J.Y."/>
            <person name="Li M.Y."/>
            <person name="Jade Lu M.Y."/>
            <person name="Nakayashiki H."/>
            <person name="Li W.H."/>
        </authorList>
    </citation>
    <scope>NUCLEOTIDE SEQUENCE [LARGE SCALE GENOMIC DNA]</scope>
    <source>
        <strain evidence="1 2">NI907</strain>
    </source>
</reference>
<gene>
    <name evidence="2" type="ORF">PgNI_06471</name>
</gene>
<sequence length="85" mass="9897">QSRISAQTVRAKKKRYIRNFWGLAGFYESVTFPLTGCHETLSKSKKSLDAVYSVNAKEGFFFFPLQKNLVWDSHDSVTCRTWEEK</sequence>
<name>A0A6P8B4G0_PYRGI</name>
<dbReference type="RefSeq" id="XP_030982025.1">
    <property type="nucleotide sequence ID" value="XM_031126495.1"/>
</dbReference>
<dbReference type="AlphaFoldDB" id="A0A6P8B4G0"/>
<organism evidence="1 2">
    <name type="scientific">Pyricularia grisea</name>
    <name type="common">Crabgrass-specific blast fungus</name>
    <name type="synonym">Magnaporthe grisea</name>
    <dbReference type="NCBI Taxonomy" id="148305"/>
    <lineage>
        <taxon>Eukaryota</taxon>
        <taxon>Fungi</taxon>
        <taxon>Dikarya</taxon>
        <taxon>Ascomycota</taxon>
        <taxon>Pezizomycotina</taxon>
        <taxon>Sordariomycetes</taxon>
        <taxon>Sordariomycetidae</taxon>
        <taxon>Magnaporthales</taxon>
        <taxon>Pyriculariaceae</taxon>
        <taxon>Pyricularia</taxon>
    </lineage>
</organism>
<dbReference type="Proteomes" id="UP000515153">
    <property type="component" value="Chromosome I"/>
</dbReference>
<dbReference type="KEGG" id="pgri:PgNI_06471"/>
<protein>
    <submittedName>
        <fullName evidence="2">Uncharacterized protein</fullName>
    </submittedName>
</protein>
<feature type="non-terminal residue" evidence="2">
    <location>
        <position position="1"/>
    </location>
</feature>
<keyword evidence="1" id="KW-1185">Reference proteome</keyword>